<accession>W4QGZ2</accession>
<dbReference type="InterPro" id="IPR025887">
    <property type="entry name" value="Glyco_hydro_31_N_dom"/>
</dbReference>
<evidence type="ECO:0000256" key="4">
    <source>
        <dbReference type="ARBA" id="ARBA00052064"/>
    </source>
</evidence>
<dbReference type="EMBL" id="BAUU01000019">
    <property type="protein sequence ID" value="GAE31375.1"/>
    <property type="molecule type" value="Genomic_DNA"/>
</dbReference>
<dbReference type="NCBIfam" id="NF007940">
    <property type="entry name" value="PRK10658.1"/>
    <property type="match status" value="1"/>
</dbReference>
<dbReference type="SUPFAM" id="SSF117125">
    <property type="entry name" value="Putative glucosidase YicI, C-terminal domain"/>
    <property type="match status" value="1"/>
</dbReference>
<dbReference type="GO" id="GO:0030246">
    <property type="term" value="F:carbohydrate binding"/>
    <property type="evidence" value="ECO:0007669"/>
    <property type="project" value="InterPro"/>
</dbReference>
<dbReference type="Gene3D" id="3.20.20.80">
    <property type="entry name" value="Glycosidases"/>
    <property type="match status" value="1"/>
</dbReference>
<evidence type="ECO:0000256" key="2">
    <source>
        <dbReference type="ARBA" id="ARBA00022801"/>
    </source>
</evidence>
<evidence type="ECO:0000256" key="1">
    <source>
        <dbReference type="ARBA" id="ARBA00007806"/>
    </source>
</evidence>
<evidence type="ECO:0000256" key="6">
    <source>
        <dbReference type="RuleBase" id="RU361185"/>
    </source>
</evidence>
<dbReference type="PANTHER" id="PTHR43053">
    <property type="entry name" value="GLYCOSIDASE FAMILY 31"/>
    <property type="match status" value="1"/>
</dbReference>
<evidence type="ECO:0000259" key="9">
    <source>
        <dbReference type="Pfam" id="PF21365"/>
    </source>
</evidence>
<evidence type="ECO:0000313" key="11">
    <source>
        <dbReference type="Proteomes" id="UP000018895"/>
    </source>
</evidence>
<dbReference type="InterPro" id="IPR011013">
    <property type="entry name" value="Gal_mutarotase_sf_dom"/>
</dbReference>
<dbReference type="Pfam" id="PF21365">
    <property type="entry name" value="Glyco_hydro_31_3rd"/>
    <property type="match status" value="1"/>
</dbReference>
<evidence type="ECO:0000256" key="5">
    <source>
        <dbReference type="ARBA" id="ARBA00066962"/>
    </source>
</evidence>
<name>W4QGZ2_9BACI</name>
<feature type="domain" description="Glycoside hydrolase family 31 TIM barrel" evidence="7">
    <location>
        <begin position="260"/>
        <end position="574"/>
    </location>
</feature>
<evidence type="ECO:0000256" key="3">
    <source>
        <dbReference type="ARBA" id="ARBA00023295"/>
    </source>
</evidence>
<dbReference type="GO" id="GO:0061634">
    <property type="term" value="F:alpha-D-xyloside xylohydrolase"/>
    <property type="evidence" value="ECO:0007669"/>
    <property type="project" value="UniProtKB-EC"/>
</dbReference>
<keyword evidence="2 6" id="KW-0378">Hydrolase</keyword>
<feature type="domain" description="Glycoside hydrolase family 31 N-terminal" evidence="8">
    <location>
        <begin position="56"/>
        <end position="216"/>
    </location>
</feature>
<dbReference type="SUPFAM" id="SSF51445">
    <property type="entry name" value="(Trans)glycosidases"/>
    <property type="match status" value="1"/>
</dbReference>
<comment type="catalytic activity">
    <reaction evidence="4">
        <text>Hydrolysis of terminal, non-reducing alpha-D-xylose residues with release of alpha-D-xylose.</text>
        <dbReference type="EC" id="3.2.1.177"/>
    </reaction>
</comment>
<sequence length="773" mass="86848">MKFSNGQWLTKEGYQLISPVELFDVDQYKDSVTLVGPPKPIVNRSGQLDTPLIEVNLSSPLKDVIRVQVYHHKGARDLGPHFEIKEDENVTVSIKNSDEGVVFSSGDVSAQISKEGGWELGFYYKDELLTASEFKSVAHVIADDGQTYMREQLSIDPGEYVYGLGERFTPFVKNGQVVDIWNKDGGTSSEQSYKNIPFYLTNKGYGVFVNHPEKVSLEVASEHVSKVQFSVPGQKLDYFIIGGSSMKEVLENYTTLTGKPALPPAWTFGLWLTTSFTTDYDEETVNSFIDGMAERDLPLHVFHFDCFWMKEFQWCNFEWDDRIFPEPQQMLERLKAKGLKICVWINPYIAQRSSLFMEAKENGYLIKKENGDVWQWDLWQPGMGIVDFTNPAACQWYADKLRHLVDMGVDSFKTDFGERIPTDVVYHDGSDPVKMHNYYTFLYNKVVFDVLEEKLGKGEAALFARSATAGGQQFPVHWGGDCTATYASMAESLRGGLSLGMSGFGYWSHDIGGFESTATADVYKRWAAFGLLSSHSRLHGSRSYRVPWLYDEEAVDVVRHFTKLKCQLMPYLFSEANESSQKGIPMMRPMVLEYSNDPNCDQLDRQYMLGQSLLVAPIFNEKGIAKYYLPEGTWTDFITGRTVEGGVWKQEHHDYLSVPLLVRPNSVIAVGHNDTKPDYDFADHVDFQLFALEAGNKAETTVYSEQGEAEVSFTATREGETITISVTGASKPYTITLRGVNRVAGVTGATAEDSEIGVSLTPAEGESTIVVTL</sequence>
<comment type="caution">
    <text evidence="10">The sequence shown here is derived from an EMBL/GenBank/DDBJ whole genome shotgun (WGS) entry which is preliminary data.</text>
</comment>
<keyword evidence="3 6" id="KW-0326">Glycosidase</keyword>
<dbReference type="InterPro" id="IPR013780">
    <property type="entry name" value="Glyco_hydro_b"/>
</dbReference>
<dbReference type="STRING" id="1236971.JCM9152_2841"/>
<dbReference type="Pfam" id="PF01055">
    <property type="entry name" value="Glyco_hydro_31_2nd"/>
    <property type="match status" value="1"/>
</dbReference>
<dbReference type="Proteomes" id="UP000018895">
    <property type="component" value="Unassembled WGS sequence"/>
</dbReference>
<dbReference type="InterPro" id="IPR017853">
    <property type="entry name" value="GH"/>
</dbReference>
<gene>
    <name evidence="10" type="ORF">JCM9152_2841</name>
</gene>
<keyword evidence="11" id="KW-1185">Reference proteome</keyword>
<organism evidence="10 11">
    <name type="scientific">Halalkalibacter hemicellulosilyticusJCM 9152</name>
    <dbReference type="NCBI Taxonomy" id="1236971"/>
    <lineage>
        <taxon>Bacteria</taxon>
        <taxon>Bacillati</taxon>
        <taxon>Bacillota</taxon>
        <taxon>Bacilli</taxon>
        <taxon>Bacillales</taxon>
        <taxon>Bacillaceae</taxon>
        <taxon>Halalkalibacter</taxon>
    </lineage>
</organism>
<dbReference type="SUPFAM" id="SSF74650">
    <property type="entry name" value="Galactose mutarotase-like"/>
    <property type="match status" value="1"/>
</dbReference>
<dbReference type="EC" id="3.2.1.177" evidence="5"/>
<proteinExistence type="inferred from homology"/>
<dbReference type="Gene3D" id="2.60.40.1180">
    <property type="entry name" value="Golgi alpha-mannosidase II"/>
    <property type="match status" value="2"/>
</dbReference>
<dbReference type="RefSeq" id="WP_035344925.1">
    <property type="nucleotide sequence ID" value="NZ_BAUU01000019.1"/>
</dbReference>
<dbReference type="CDD" id="cd14752">
    <property type="entry name" value="GH31_N"/>
    <property type="match status" value="1"/>
</dbReference>
<protein>
    <recommendedName>
        <fullName evidence="5">alpha-D-xyloside xylohydrolase</fullName>
        <ecNumber evidence="5">3.2.1.177</ecNumber>
    </recommendedName>
</protein>
<dbReference type="InterPro" id="IPR050985">
    <property type="entry name" value="Alpha-glycosidase_related"/>
</dbReference>
<reference evidence="10" key="1">
    <citation type="journal article" date="2014" name="Genome Announc.">
        <title>Draft Genome Sequences of Three Alkaliphilic Bacillus Strains, Bacillus wakoensis JCM 9140T, Bacillus akibai JCM 9157T, and Bacillus hemicellulosilyticus JCM 9152T.</title>
        <authorList>
            <person name="Yuki M."/>
            <person name="Oshima K."/>
            <person name="Suda W."/>
            <person name="Oshida Y."/>
            <person name="Kitamura K."/>
            <person name="Iida T."/>
            <person name="Hattori M."/>
            <person name="Ohkuma M."/>
        </authorList>
    </citation>
    <scope>NUCLEOTIDE SEQUENCE [LARGE SCALE GENOMIC DNA]</scope>
    <source>
        <strain evidence="10">JCM 9152</strain>
    </source>
</reference>
<dbReference type="InterPro" id="IPR048395">
    <property type="entry name" value="Glyco_hydro_31_C"/>
</dbReference>
<feature type="domain" description="Glycosyl hydrolase family 31 C-terminal" evidence="9">
    <location>
        <begin position="583"/>
        <end position="668"/>
    </location>
</feature>
<evidence type="ECO:0000259" key="8">
    <source>
        <dbReference type="Pfam" id="PF13802"/>
    </source>
</evidence>
<dbReference type="FunFam" id="3.20.20.80:FF:000053">
    <property type="entry name" value="Alpha-xylosidase YicI"/>
    <property type="match status" value="1"/>
</dbReference>
<dbReference type="Gene3D" id="2.60.40.1760">
    <property type="entry name" value="glycosyl hydrolase (family 31)"/>
    <property type="match status" value="1"/>
</dbReference>
<dbReference type="GO" id="GO:0005975">
    <property type="term" value="P:carbohydrate metabolic process"/>
    <property type="evidence" value="ECO:0007669"/>
    <property type="project" value="InterPro"/>
</dbReference>
<dbReference type="AlphaFoldDB" id="W4QGZ2"/>
<evidence type="ECO:0000313" key="10">
    <source>
        <dbReference type="EMBL" id="GAE31375.1"/>
    </source>
</evidence>
<dbReference type="OrthoDB" id="176168at2"/>
<dbReference type="InterPro" id="IPR000322">
    <property type="entry name" value="Glyco_hydro_31_TIM"/>
</dbReference>
<dbReference type="Pfam" id="PF13802">
    <property type="entry name" value="Gal_mutarotas_2"/>
    <property type="match status" value="1"/>
</dbReference>
<dbReference type="CDD" id="cd06593">
    <property type="entry name" value="GH31_xylosidase_YicI"/>
    <property type="match status" value="1"/>
</dbReference>
<dbReference type="PANTHER" id="PTHR43053:SF4">
    <property type="entry name" value="MYOGENESIS-REGULATING GLYCOSIDASE"/>
    <property type="match status" value="1"/>
</dbReference>
<evidence type="ECO:0000259" key="7">
    <source>
        <dbReference type="Pfam" id="PF01055"/>
    </source>
</evidence>
<comment type="similarity">
    <text evidence="1 6">Belongs to the glycosyl hydrolase 31 family.</text>
</comment>
<dbReference type="SUPFAM" id="SSF51011">
    <property type="entry name" value="Glycosyl hydrolase domain"/>
    <property type="match status" value="1"/>
</dbReference>